<dbReference type="InterPro" id="IPR029016">
    <property type="entry name" value="GAF-like_dom_sf"/>
</dbReference>
<evidence type="ECO:0000313" key="6">
    <source>
        <dbReference type="Proteomes" id="UP001596002"/>
    </source>
</evidence>
<keyword evidence="1" id="KW-0805">Transcription regulation</keyword>
<dbReference type="PRINTS" id="PR00038">
    <property type="entry name" value="HTHLUXR"/>
</dbReference>
<sequence length="348" mass="38943">MLIPSLSAALASAFQSFSLPDEIDWMALVKRTGQSFTLLNAMGNTPYFFEKSNEIATSPTEAIVLPCTSEYEIWLKTMSLTSIAPLHHLQEFLHRLQFIFHSNNHLKRLSDEHFLYEKTSKFYKNILSTRKSEVLQTTADLFAELLDFKRVALFAYSQKQQTFHGVVGHNLKNDLIKQISEPWSNIPFAPLILATVMPAFMPEVSGSNGLPERYVDQFGLTSLVVVPLTANNQFIGAALLDHGGDFFEPSGEVLQACMQFGTHIGGIIHQHTTEIGSHFSWRVDRPLSPREIEVIQLAALGESTKEIAADLGLSDYTVRDYLTSAVEKLNARNRTEAVAIAMRMGIIH</sequence>
<dbReference type="SMART" id="SM00421">
    <property type="entry name" value="HTH_LUXR"/>
    <property type="match status" value="1"/>
</dbReference>
<dbReference type="Gene3D" id="1.10.10.10">
    <property type="entry name" value="Winged helix-like DNA-binding domain superfamily/Winged helix DNA-binding domain"/>
    <property type="match status" value="1"/>
</dbReference>
<evidence type="ECO:0000259" key="4">
    <source>
        <dbReference type="PROSITE" id="PS50043"/>
    </source>
</evidence>
<dbReference type="SUPFAM" id="SSF55781">
    <property type="entry name" value="GAF domain-like"/>
    <property type="match status" value="1"/>
</dbReference>
<protein>
    <submittedName>
        <fullName evidence="5">LuxR C-terminal-related transcriptional regulator</fullName>
    </submittedName>
</protein>
<evidence type="ECO:0000313" key="5">
    <source>
        <dbReference type="EMBL" id="MFC4767418.1"/>
    </source>
</evidence>
<evidence type="ECO:0000256" key="1">
    <source>
        <dbReference type="ARBA" id="ARBA00023015"/>
    </source>
</evidence>
<evidence type="ECO:0000256" key="2">
    <source>
        <dbReference type="ARBA" id="ARBA00023125"/>
    </source>
</evidence>
<organism evidence="5 6">
    <name type="scientific">Effusibacillus consociatus</name>
    <dbReference type="NCBI Taxonomy" id="1117041"/>
    <lineage>
        <taxon>Bacteria</taxon>
        <taxon>Bacillati</taxon>
        <taxon>Bacillota</taxon>
        <taxon>Bacilli</taxon>
        <taxon>Bacillales</taxon>
        <taxon>Alicyclobacillaceae</taxon>
        <taxon>Effusibacillus</taxon>
    </lineage>
</organism>
<dbReference type="EMBL" id="JBHSHC010000057">
    <property type="protein sequence ID" value="MFC4767418.1"/>
    <property type="molecule type" value="Genomic_DNA"/>
</dbReference>
<dbReference type="InterPro" id="IPR003018">
    <property type="entry name" value="GAF"/>
</dbReference>
<dbReference type="CDD" id="cd06170">
    <property type="entry name" value="LuxR_C_like"/>
    <property type="match status" value="1"/>
</dbReference>
<dbReference type="Pfam" id="PF01590">
    <property type="entry name" value="GAF"/>
    <property type="match status" value="1"/>
</dbReference>
<gene>
    <name evidence="5" type="ORF">ACFO8Q_08585</name>
</gene>
<dbReference type="PROSITE" id="PS00622">
    <property type="entry name" value="HTH_LUXR_1"/>
    <property type="match status" value="1"/>
</dbReference>
<keyword evidence="2" id="KW-0238">DNA-binding</keyword>
<dbReference type="InterPro" id="IPR016032">
    <property type="entry name" value="Sig_transdc_resp-reg_C-effctor"/>
</dbReference>
<name>A0ABV9Q0H9_9BACL</name>
<dbReference type="SUPFAM" id="SSF46894">
    <property type="entry name" value="C-terminal effector domain of the bipartite response regulators"/>
    <property type="match status" value="1"/>
</dbReference>
<dbReference type="PROSITE" id="PS50043">
    <property type="entry name" value="HTH_LUXR_2"/>
    <property type="match status" value="1"/>
</dbReference>
<dbReference type="PANTHER" id="PTHR44688">
    <property type="entry name" value="DNA-BINDING TRANSCRIPTIONAL ACTIVATOR DEVR_DOSR"/>
    <property type="match status" value="1"/>
</dbReference>
<keyword evidence="3" id="KW-0804">Transcription</keyword>
<dbReference type="Pfam" id="PF00196">
    <property type="entry name" value="GerE"/>
    <property type="match status" value="1"/>
</dbReference>
<dbReference type="PANTHER" id="PTHR44688:SF16">
    <property type="entry name" value="DNA-BINDING TRANSCRIPTIONAL ACTIVATOR DEVR_DOSR"/>
    <property type="match status" value="1"/>
</dbReference>
<proteinExistence type="predicted"/>
<dbReference type="InterPro" id="IPR036388">
    <property type="entry name" value="WH-like_DNA-bd_sf"/>
</dbReference>
<dbReference type="RefSeq" id="WP_380025340.1">
    <property type="nucleotide sequence ID" value="NZ_JBHSHC010000057.1"/>
</dbReference>
<keyword evidence="6" id="KW-1185">Reference proteome</keyword>
<dbReference type="Proteomes" id="UP001596002">
    <property type="component" value="Unassembled WGS sequence"/>
</dbReference>
<accession>A0ABV9Q0H9</accession>
<dbReference type="SMART" id="SM00065">
    <property type="entry name" value="GAF"/>
    <property type="match status" value="1"/>
</dbReference>
<dbReference type="Gene3D" id="3.30.450.40">
    <property type="match status" value="1"/>
</dbReference>
<reference evidence="6" key="1">
    <citation type="journal article" date="2019" name="Int. J. Syst. Evol. Microbiol.">
        <title>The Global Catalogue of Microorganisms (GCM) 10K type strain sequencing project: providing services to taxonomists for standard genome sequencing and annotation.</title>
        <authorList>
            <consortium name="The Broad Institute Genomics Platform"/>
            <consortium name="The Broad Institute Genome Sequencing Center for Infectious Disease"/>
            <person name="Wu L."/>
            <person name="Ma J."/>
        </authorList>
    </citation>
    <scope>NUCLEOTIDE SEQUENCE [LARGE SCALE GENOMIC DNA]</scope>
    <source>
        <strain evidence="6">WYCCWR 12678</strain>
    </source>
</reference>
<evidence type="ECO:0000256" key="3">
    <source>
        <dbReference type="ARBA" id="ARBA00023163"/>
    </source>
</evidence>
<comment type="caution">
    <text evidence="5">The sequence shown here is derived from an EMBL/GenBank/DDBJ whole genome shotgun (WGS) entry which is preliminary data.</text>
</comment>
<feature type="domain" description="HTH luxR-type" evidence="4">
    <location>
        <begin position="280"/>
        <end position="345"/>
    </location>
</feature>
<dbReference type="InterPro" id="IPR000792">
    <property type="entry name" value="Tscrpt_reg_LuxR_C"/>
</dbReference>